<feature type="domain" description="Chromo" evidence="1">
    <location>
        <begin position="18"/>
        <end position="70"/>
    </location>
</feature>
<dbReference type="EnsemblPlants" id="AUR62029167-RA">
    <property type="protein sequence ID" value="AUR62029167-RA:cds"/>
    <property type="gene ID" value="AUR62029167"/>
</dbReference>
<dbReference type="Pfam" id="PF00385">
    <property type="entry name" value="Chromo"/>
    <property type="match status" value="1"/>
</dbReference>
<evidence type="ECO:0000313" key="3">
    <source>
        <dbReference type="Proteomes" id="UP000596660"/>
    </source>
</evidence>
<proteinExistence type="predicted"/>
<name>A0A803MGR5_CHEQI</name>
<reference evidence="2" key="1">
    <citation type="journal article" date="2017" name="Nature">
        <title>The genome of Chenopodium quinoa.</title>
        <authorList>
            <person name="Jarvis D.E."/>
            <person name="Ho Y.S."/>
            <person name="Lightfoot D.J."/>
            <person name="Schmoeckel S.M."/>
            <person name="Li B."/>
            <person name="Borm T.J.A."/>
            <person name="Ohyanagi H."/>
            <person name="Mineta K."/>
            <person name="Michell C.T."/>
            <person name="Saber N."/>
            <person name="Kharbatia N.M."/>
            <person name="Rupper R.R."/>
            <person name="Sharp A.R."/>
            <person name="Dally N."/>
            <person name="Boughton B.A."/>
            <person name="Woo Y.H."/>
            <person name="Gao G."/>
            <person name="Schijlen E.G.W.M."/>
            <person name="Guo X."/>
            <person name="Momin A.A."/>
            <person name="Negrao S."/>
            <person name="Al-Babili S."/>
            <person name="Gehring C."/>
            <person name="Roessner U."/>
            <person name="Jung C."/>
            <person name="Murphy K."/>
            <person name="Arold S.T."/>
            <person name="Gojobori T."/>
            <person name="van der Linden C.G."/>
            <person name="van Loo E.N."/>
            <person name="Jellen E.N."/>
            <person name="Maughan P.J."/>
            <person name="Tester M."/>
        </authorList>
    </citation>
    <scope>NUCLEOTIDE SEQUENCE [LARGE SCALE GENOMIC DNA]</scope>
    <source>
        <strain evidence="2">cv. PI 614886</strain>
    </source>
</reference>
<accession>A0A803MGR5</accession>
<dbReference type="SUPFAM" id="SSF54160">
    <property type="entry name" value="Chromo domain-like"/>
    <property type="match status" value="1"/>
</dbReference>
<dbReference type="InterPro" id="IPR000953">
    <property type="entry name" value="Chromo/chromo_shadow_dom"/>
</dbReference>
<sequence length="87" mass="9716">MHPLTKRAPSTINKEIDQGIERILDHRAIGQGKKNFHREYLVLWKGKSESDATWERAETLWQLEDVVKAYLHSLTGTSGSLGGGGLS</sequence>
<protein>
    <recommendedName>
        <fullName evidence="1">Chromo domain-containing protein</fullName>
    </recommendedName>
</protein>
<dbReference type="PROSITE" id="PS50013">
    <property type="entry name" value="CHROMO_2"/>
    <property type="match status" value="1"/>
</dbReference>
<evidence type="ECO:0000259" key="1">
    <source>
        <dbReference type="PROSITE" id="PS50013"/>
    </source>
</evidence>
<dbReference type="AlphaFoldDB" id="A0A803MGR5"/>
<dbReference type="CDD" id="cd00024">
    <property type="entry name" value="CD_CSD"/>
    <property type="match status" value="1"/>
</dbReference>
<dbReference type="Gene3D" id="2.40.50.40">
    <property type="match status" value="1"/>
</dbReference>
<keyword evidence="3" id="KW-1185">Reference proteome</keyword>
<reference evidence="2" key="2">
    <citation type="submission" date="2021-03" db="UniProtKB">
        <authorList>
            <consortium name="EnsemblPlants"/>
        </authorList>
    </citation>
    <scope>IDENTIFICATION</scope>
</reference>
<dbReference type="InterPro" id="IPR016197">
    <property type="entry name" value="Chromo-like_dom_sf"/>
</dbReference>
<organism evidence="2 3">
    <name type="scientific">Chenopodium quinoa</name>
    <name type="common">Quinoa</name>
    <dbReference type="NCBI Taxonomy" id="63459"/>
    <lineage>
        <taxon>Eukaryota</taxon>
        <taxon>Viridiplantae</taxon>
        <taxon>Streptophyta</taxon>
        <taxon>Embryophyta</taxon>
        <taxon>Tracheophyta</taxon>
        <taxon>Spermatophyta</taxon>
        <taxon>Magnoliopsida</taxon>
        <taxon>eudicotyledons</taxon>
        <taxon>Gunneridae</taxon>
        <taxon>Pentapetalae</taxon>
        <taxon>Caryophyllales</taxon>
        <taxon>Chenopodiaceae</taxon>
        <taxon>Chenopodioideae</taxon>
        <taxon>Atripliceae</taxon>
        <taxon>Chenopodium</taxon>
    </lineage>
</organism>
<dbReference type="Proteomes" id="UP000596660">
    <property type="component" value="Unplaced"/>
</dbReference>
<evidence type="ECO:0000313" key="2">
    <source>
        <dbReference type="EnsemblPlants" id="AUR62029167-RA:cds"/>
    </source>
</evidence>
<dbReference type="OMA" id="MHPLTKR"/>
<dbReference type="InterPro" id="IPR023780">
    <property type="entry name" value="Chromo_domain"/>
</dbReference>
<dbReference type="SMART" id="SM00298">
    <property type="entry name" value="CHROMO"/>
    <property type="match status" value="1"/>
</dbReference>
<dbReference type="Gramene" id="AUR62029167-RA">
    <property type="protein sequence ID" value="AUR62029167-RA:cds"/>
    <property type="gene ID" value="AUR62029167"/>
</dbReference>